<feature type="transmembrane region" description="Helical" evidence="7">
    <location>
        <begin position="99"/>
        <end position="119"/>
    </location>
</feature>
<keyword evidence="6 7" id="KW-0472">Membrane</keyword>
<proteinExistence type="inferred from homology"/>
<dbReference type="Proteomes" id="UP000255469">
    <property type="component" value="Unassembled WGS sequence"/>
</dbReference>
<dbReference type="AlphaFoldDB" id="A0A379ECG8"/>
<keyword evidence="4 7" id="KW-0812">Transmembrane</keyword>
<accession>A0A379ECG8</accession>
<feature type="transmembrane region" description="Helical" evidence="7">
    <location>
        <begin position="69"/>
        <end position="87"/>
    </location>
</feature>
<gene>
    <name evidence="9" type="primary">yicG</name>
    <name evidence="9" type="ORF">NCTC13067_01949</name>
</gene>
<dbReference type="GO" id="GO:0005886">
    <property type="term" value="C:plasma membrane"/>
    <property type="evidence" value="ECO:0007669"/>
    <property type="project" value="UniProtKB-SubCell"/>
</dbReference>
<keyword evidence="3" id="KW-1003">Cell membrane</keyword>
<evidence type="ECO:0000256" key="7">
    <source>
        <dbReference type="SAM" id="Phobius"/>
    </source>
</evidence>
<feature type="transmembrane region" description="Helical" evidence="7">
    <location>
        <begin position="157"/>
        <end position="178"/>
    </location>
</feature>
<evidence type="ECO:0000313" key="10">
    <source>
        <dbReference type="Proteomes" id="UP000255469"/>
    </source>
</evidence>
<dbReference type="PANTHER" id="PTHR30506:SF3">
    <property type="entry name" value="UPF0126 INNER MEMBRANE PROTEIN YADS-RELATED"/>
    <property type="match status" value="1"/>
</dbReference>
<evidence type="ECO:0000313" key="9">
    <source>
        <dbReference type="EMBL" id="SUB94088.1"/>
    </source>
</evidence>
<comment type="similarity">
    <text evidence="2">Belongs to the UPF0126 family.</text>
</comment>
<feature type="transmembrane region" description="Helical" evidence="7">
    <location>
        <begin position="216"/>
        <end position="240"/>
    </location>
</feature>
<feature type="domain" description="Glycine transporter" evidence="8">
    <location>
        <begin position="133"/>
        <end position="205"/>
    </location>
</feature>
<dbReference type="InterPro" id="IPR005115">
    <property type="entry name" value="Gly_transporter"/>
</dbReference>
<reference evidence="9 10" key="1">
    <citation type="submission" date="2018-06" db="EMBL/GenBank/DDBJ databases">
        <authorList>
            <consortium name="Pathogen Informatics"/>
            <person name="Doyle S."/>
        </authorList>
    </citation>
    <scope>NUCLEOTIDE SEQUENCE [LARGE SCALE GENOMIC DNA]</scope>
    <source>
        <strain evidence="9 10">NCTC13067</strain>
    </source>
</reference>
<sequence length="259" mass="28604">MWCNAITFSSPPIIAYSHLSSPLIAHYRLSPPIMPYTDPQLVHTLQVILEFLGTFAFAISGIRHAAQKHFDWFGGYVCGFAVAIGGGTIRDTMLGVRPFWMTDIMYVLCTALALLLVILSRKWIRRLRNAWFVFDTLGLALFTIAGIQKTIALGHPFWVAVIMGCITGVAGGVIRDVLLNNVPVIFHKEIYAMASVAGGLLYWVLLALGLPLPLTVVVTFLTICIIRFIAVGYHISLPTLHGENEKNGKKDTETFGRTD</sequence>
<dbReference type="Pfam" id="PF03458">
    <property type="entry name" value="Gly_transporter"/>
    <property type="match status" value="2"/>
</dbReference>
<evidence type="ECO:0000256" key="5">
    <source>
        <dbReference type="ARBA" id="ARBA00022989"/>
    </source>
</evidence>
<evidence type="ECO:0000256" key="4">
    <source>
        <dbReference type="ARBA" id="ARBA00022692"/>
    </source>
</evidence>
<evidence type="ECO:0000256" key="6">
    <source>
        <dbReference type="ARBA" id="ARBA00023136"/>
    </source>
</evidence>
<keyword evidence="5 7" id="KW-1133">Transmembrane helix</keyword>
<name>A0A379ECG8_9BACT</name>
<feature type="domain" description="Glycine transporter" evidence="8">
    <location>
        <begin position="48"/>
        <end position="119"/>
    </location>
</feature>
<organism evidence="9 10">
    <name type="scientific">Prevotella denticola</name>
    <dbReference type="NCBI Taxonomy" id="28129"/>
    <lineage>
        <taxon>Bacteria</taxon>
        <taxon>Pseudomonadati</taxon>
        <taxon>Bacteroidota</taxon>
        <taxon>Bacteroidia</taxon>
        <taxon>Bacteroidales</taxon>
        <taxon>Prevotellaceae</taxon>
        <taxon>Prevotella</taxon>
    </lineage>
</organism>
<evidence type="ECO:0000256" key="3">
    <source>
        <dbReference type="ARBA" id="ARBA00022475"/>
    </source>
</evidence>
<evidence type="ECO:0000256" key="1">
    <source>
        <dbReference type="ARBA" id="ARBA00004651"/>
    </source>
</evidence>
<evidence type="ECO:0000259" key="8">
    <source>
        <dbReference type="Pfam" id="PF03458"/>
    </source>
</evidence>
<feature type="transmembrane region" description="Helical" evidence="7">
    <location>
        <begin position="131"/>
        <end position="151"/>
    </location>
</feature>
<dbReference type="PANTHER" id="PTHR30506">
    <property type="entry name" value="INNER MEMBRANE PROTEIN"/>
    <property type="match status" value="1"/>
</dbReference>
<dbReference type="EMBL" id="UGTM01000002">
    <property type="protein sequence ID" value="SUB94088.1"/>
    <property type="molecule type" value="Genomic_DNA"/>
</dbReference>
<feature type="transmembrane region" description="Helical" evidence="7">
    <location>
        <begin position="41"/>
        <end position="62"/>
    </location>
</feature>
<protein>
    <submittedName>
        <fullName evidence="9">Predicted membrane protein</fullName>
    </submittedName>
</protein>
<comment type="subcellular location">
    <subcellularLocation>
        <location evidence="1">Cell membrane</location>
        <topology evidence="1">Multi-pass membrane protein</topology>
    </subcellularLocation>
</comment>
<evidence type="ECO:0000256" key="2">
    <source>
        <dbReference type="ARBA" id="ARBA00008193"/>
    </source>
</evidence>